<feature type="region of interest" description="Disordered" evidence="1">
    <location>
        <begin position="1"/>
        <end position="36"/>
    </location>
</feature>
<dbReference type="EMBL" id="JARBHB010000011">
    <property type="protein sequence ID" value="KAJ8872869.1"/>
    <property type="molecule type" value="Genomic_DNA"/>
</dbReference>
<feature type="compositionally biased region" description="Polar residues" evidence="1">
    <location>
        <begin position="1"/>
        <end position="16"/>
    </location>
</feature>
<name>A0ABQ9GLF9_9NEOP</name>
<proteinExistence type="predicted"/>
<evidence type="ECO:0000313" key="2">
    <source>
        <dbReference type="EMBL" id="KAJ8872869.1"/>
    </source>
</evidence>
<gene>
    <name evidence="2" type="ORF">PR048_026485</name>
</gene>
<protein>
    <submittedName>
        <fullName evidence="2">Uncharacterized protein</fullName>
    </submittedName>
</protein>
<comment type="caution">
    <text evidence="2">The sequence shown here is derived from an EMBL/GenBank/DDBJ whole genome shotgun (WGS) entry which is preliminary data.</text>
</comment>
<organism evidence="2 3">
    <name type="scientific">Dryococelus australis</name>
    <dbReference type="NCBI Taxonomy" id="614101"/>
    <lineage>
        <taxon>Eukaryota</taxon>
        <taxon>Metazoa</taxon>
        <taxon>Ecdysozoa</taxon>
        <taxon>Arthropoda</taxon>
        <taxon>Hexapoda</taxon>
        <taxon>Insecta</taxon>
        <taxon>Pterygota</taxon>
        <taxon>Neoptera</taxon>
        <taxon>Polyneoptera</taxon>
        <taxon>Phasmatodea</taxon>
        <taxon>Verophasmatodea</taxon>
        <taxon>Anareolatae</taxon>
        <taxon>Phasmatidae</taxon>
        <taxon>Eurycanthinae</taxon>
        <taxon>Dryococelus</taxon>
    </lineage>
</organism>
<evidence type="ECO:0000313" key="3">
    <source>
        <dbReference type="Proteomes" id="UP001159363"/>
    </source>
</evidence>
<keyword evidence="3" id="KW-1185">Reference proteome</keyword>
<reference evidence="2 3" key="1">
    <citation type="submission" date="2023-02" db="EMBL/GenBank/DDBJ databases">
        <title>LHISI_Scaffold_Assembly.</title>
        <authorList>
            <person name="Stuart O.P."/>
            <person name="Cleave R."/>
            <person name="Magrath M.J.L."/>
            <person name="Mikheyev A.S."/>
        </authorList>
    </citation>
    <scope>NUCLEOTIDE SEQUENCE [LARGE SCALE GENOMIC DNA]</scope>
    <source>
        <strain evidence="2">Daus_M_001</strain>
        <tissue evidence="2">Leg muscle</tissue>
    </source>
</reference>
<evidence type="ECO:0000256" key="1">
    <source>
        <dbReference type="SAM" id="MobiDB-lite"/>
    </source>
</evidence>
<sequence>MQCQSYRTLSFQTDSVPEQDEIEAGQSNSIVPSRWKSVENDHEDFKSFEDSESVEGSIDTDMEDLLGFTGCLTRPQYHLQWWKQGIKE</sequence>
<accession>A0ABQ9GLF9</accession>
<dbReference type="Proteomes" id="UP001159363">
    <property type="component" value="Chromosome 10"/>
</dbReference>